<evidence type="ECO:0000256" key="1">
    <source>
        <dbReference type="SAM" id="MobiDB-lite"/>
    </source>
</evidence>
<proteinExistence type="predicted"/>
<keyword evidence="3" id="KW-1185">Reference proteome</keyword>
<evidence type="ECO:0000313" key="2">
    <source>
        <dbReference type="EMBL" id="MCQ8182127.1"/>
    </source>
</evidence>
<accession>A0ABT1UJ17</accession>
<dbReference type="Proteomes" id="UP001524569">
    <property type="component" value="Unassembled WGS sequence"/>
</dbReference>
<comment type="caution">
    <text evidence="2">The sequence shown here is derived from an EMBL/GenBank/DDBJ whole genome shotgun (WGS) entry which is preliminary data.</text>
</comment>
<protein>
    <submittedName>
        <fullName evidence="2">Uncharacterized protein</fullName>
    </submittedName>
</protein>
<feature type="region of interest" description="Disordered" evidence="1">
    <location>
        <begin position="1"/>
        <end position="24"/>
    </location>
</feature>
<dbReference type="RefSeq" id="WP_256611414.1">
    <property type="nucleotide sequence ID" value="NZ_JANIBM010000016.1"/>
</dbReference>
<dbReference type="EMBL" id="JANIBM010000016">
    <property type="protein sequence ID" value="MCQ8182127.1"/>
    <property type="molecule type" value="Genomic_DNA"/>
</dbReference>
<gene>
    <name evidence="2" type="ORF">NP603_13480</name>
</gene>
<reference evidence="2 3" key="1">
    <citation type="submission" date="2022-07" db="EMBL/GenBank/DDBJ databases">
        <title>Methylomonas rivi sp. nov., Methylomonas rosea sp. nov., Methylomonas aureus sp. nov. and Methylomonas subterranea sp. nov., four novel methanotrophs isolated from a freshwater creek and the deep terrestrial subsurface.</title>
        <authorList>
            <person name="Abin C."/>
            <person name="Sankaranarayanan K."/>
            <person name="Garner C."/>
            <person name="Sindelar R."/>
            <person name="Kotary K."/>
            <person name="Garner R."/>
            <person name="Barclay S."/>
            <person name="Lawson P."/>
            <person name="Krumholz L."/>
        </authorList>
    </citation>
    <scope>NUCLEOTIDE SEQUENCE [LARGE SCALE GENOMIC DNA]</scope>
    <source>
        <strain evidence="2 3">SURF-1</strain>
    </source>
</reference>
<evidence type="ECO:0000313" key="3">
    <source>
        <dbReference type="Proteomes" id="UP001524569"/>
    </source>
</evidence>
<name>A0ABT1UJ17_9GAMM</name>
<sequence length="105" mass="12940">MPAMNSDFSARRRTARRQQERRTNPFPFNSEEWIAFIQQQYLLWPKQERRMGERRVAERRETDRRAALRKESEDAIFQRTRWFSAESILNDEEKQMIQELFAEEE</sequence>
<organism evidence="2 3">
    <name type="scientific">Methylomonas aurea</name>
    <dbReference type="NCBI Taxonomy" id="2952224"/>
    <lineage>
        <taxon>Bacteria</taxon>
        <taxon>Pseudomonadati</taxon>
        <taxon>Pseudomonadota</taxon>
        <taxon>Gammaproteobacteria</taxon>
        <taxon>Methylococcales</taxon>
        <taxon>Methylococcaceae</taxon>
        <taxon>Methylomonas</taxon>
    </lineage>
</organism>